<dbReference type="AlphaFoldDB" id="A0A6M1SJ30"/>
<keyword evidence="3" id="KW-1185">Reference proteome</keyword>
<reference evidence="2 3" key="2">
    <citation type="submission" date="2020-03" db="EMBL/GenBank/DDBJ databases">
        <title>Devosia chinhatensis sp. nov., isolated from a hexachlorocyclohexane (HCH) dump site in India.</title>
        <authorList>
            <person name="Kumar M."/>
            <person name="Lal R."/>
        </authorList>
    </citation>
    <scope>NUCLEOTIDE SEQUENCE [LARGE SCALE GENOMIC DNA]</scope>
    <source>
        <strain evidence="2 3">H239</strain>
    </source>
</reference>
<sequence>MTAAAENPQTTDEGKRETSTEQAASPRKIPGNLPYISTPGTLKRVLEKLVEAQRPDKFTADFLANVLKMSGGGARSTIPMLKKMGFLSSEGVPTDLYGKFRTEAGQGAAALQGLRSAYAEIFKRSDYAHAADEAKIKDIIVEITGLKSNDAVAGLIRSTFNAIKSFVPQDIDVAKSTAGPDEREVPDRAPPPTPELDRLDTAPLRLAYNINIVLPETSDLNVLNAIFKSIKENLMR</sequence>
<dbReference type="InterPro" id="IPR035235">
    <property type="entry name" value="DUF5343"/>
</dbReference>
<proteinExistence type="predicted"/>
<comment type="caution">
    <text evidence="2">The sequence shown here is derived from an EMBL/GenBank/DDBJ whole genome shotgun (WGS) entry which is preliminary data.</text>
</comment>
<name>A0A6M1SJ30_9HYPH</name>
<evidence type="ECO:0000313" key="3">
    <source>
        <dbReference type="Proteomes" id="UP000474802"/>
    </source>
</evidence>
<gene>
    <name evidence="2" type="ORF">G5575_04920</name>
</gene>
<feature type="region of interest" description="Disordered" evidence="1">
    <location>
        <begin position="1"/>
        <end position="36"/>
    </location>
</feature>
<evidence type="ECO:0000313" key="2">
    <source>
        <dbReference type="EMBL" id="NGP17110.1"/>
    </source>
</evidence>
<protein>
    <submittedName>
        <fullName evidence="2">DUF5343 domain-containing protein</fullName>
    </submittedName>
</protein>
<dbReference type="EMBL" id="JAALFG010000001">
    <property type="protein sequence ID" value="NGP17110.1"/>
    <property type="molecule type" value="Genomic_DNA"/>
</dbReference>
<organism evidence="2 3">
    <name type="scientific">Devosia aurantiaca</name>
    <dbReference type="NCBI Taxonomy" id="2714858"/>
    <lineage>
        <taxon>Bacteria</taxon>
        <taxon>Pseudomonadati</taxon>
        <taxon>Pseudomonadota</taxon>
        <taxon>Alphaproteobacteria</taxon>
        <taxon>Hyphomicrobiales</taxon>
        <taxon>Devosiaceae</taxon>
        <taxon>Devosia</taxon>
    </lineage>
</organism>
<dbReference type="Pfam" id="PF17278">
    <property type="entry name" value="DUF5343"/>
    <property type="match status" value="1"/>
</dbReference>
<reference evidence="2 3" key="1">
    <citation type="submission" date="2020-02" db="EMBL/GenBank/DDBJ databases">
        <authorList>
            <person name="Khan S.A."/>
            <person name="Jeon C.O."/>
            <person name="Chun B.H."/>
        </authorList>
    </citation>
    <scope>NUCLEOTIDE SEQUENCE [LARGE SCALE GENOMIC DNA]</scope>
    <source>
        <strain evidence="2 3">H239</strain>
    </source>
</reference>
<evidence type="ECO:0000256" key="1">
    <source>
        <dbReference type="SAM" id="MobiDB-lite"/>
    </source>
</evidence>
<dbReference type="RefSeq" id="WP_164533324.1">
    <property type="nucleotide sequence ID" value="NZ_JAALFG010000001.1"/>
</dbReference>
<accession>A0A6M1SJ30</accession>
<feature type="region of interest" description="Disordered" evidence="1">
    <location>
        <begin position="176"/>
        <end position="197"/>
    </location>
</feature>
<dbReference type="Proteomes" id="UP000474802">
    <property type="component" value="Unassembled WGS sequence"/>
</dbReference>